<reference evidence="1 2" key="1">
    <citation type="journal article" date="2012" name="J. Bacteriol.">
        <title>Genome sequence of proteorhodopsin-containing sea ice bacterium Glaciecola punicea ACAM 611T.</title>
        <authorList>
            <person name="Qin Q.-L."/>
            <person name="Xie B.-B."/>
            <person name="Shu Y.-L."/>
            <person name="Rong J.-C."/>
            <person name="Zhao D.-L."/>
            <person name="Zhang X.-Y."/>
            <person name="Chen X.-L."/>
            <person name="Zhou B.-C."/>
            <person name="Zhanga Y.-Z."/>
        </authorList>
    </citation>
    <scope>NUCLEOTIDE SEQUENCE [LARGE SCALE GENOMIC DNA]</scope>
    <source>
        <strain evidence="1 2">ACAM 611</strain>
    </source>
</reference>
<evidence type="ECO:0000313" key="1">
    <source>
        <dbReference type="EMBL" id="GAB55664.1"/>
    </source>
</evidence>
<protein>
    <submittedName>
        <fullName evidence="1">Uncharacterized protein</fullName>
    </submittedName>
</protein>
<accession>H5TBI7</accession>
<dbReference type="EMBL" id="BAET01000014">
    <property type="protein sequence ID" value="GAB55664.1"/>
    <property type="molecule type" value="Genomic_DNA"/>
</dbReference>
<keyword evidence="2" id="KW-1185">Reference proteome</keyword>
<dbReference type="AlphaFoldDB" id="H5TBI7"/>
<name>H5TBI7_9ALTE</name>
<organism evidence="1 2">
    <name type="scientific">Glaciecola punicea ACAM 611</name>
    <dbReference type="NCBI Taxonomy" id="1121923"/>
    <lineage>
        <taxon>Bacteria</taxon>
        <taxon>Pseudomonadati</taxon>
        <taxon>Pseudomonadota</taxon>
        <taxon>Gammaproteobacteria</taxon>
        <taxon>Alteromonadales</taxon>
        <taxon>Alteromonadaceae</taxon>
        <taxon>Glaciecola</taxon>
    </lineage>
</organism>
<proteinExistence type="predicted"/>
<reference evidence="1 2" key="2">
    <citation type="journal article" date="2017" name="Antonie Van Leeuwenhoek">
        <title>Rhizobium rhizosphaerae sp. nov., a novel species isolated from rice rhizosphere.</title>
        <authorList>
            <person name="Zhao J.J."/>
            <person name="Zhang J."/>
            <person name="Zhang R.J."/>
            <person name="Zhang C.W."/>
            <person name="Yin H.Q."/>
            <person name="Zhang X.X."/>
        </authorList>
    </citation>
    <scope>NUCLEOTIDE SEQUENCE [LARGE SCALE GENOMIC DNA]</scope>
    <source>
        <strain evidence="1 2">ACAM 611</strain>
    </source>
</reference>
<evidence type="ECO:0000313" key="2">
    <source>
        <dbReference type="Proteomes" id="UP000053586"/>
    </source>
</evidence>
<dbReference type="Proteomes" id="UP000053586">
    <property type="component" value="Unassembled WGS sequence"/>
</dbReference>
<sequence>MPQTRCNVTVNKPFFSRWEKESAKYTYLACECKQYNEFRQSVC</sequence>
<comment type="caution">
    <text evidence="1">The sequence shown here is derived from an EMBL/GenBank/DDBJ whole genome shotgun (WGS) entry which is preliminary data.</text>
</comment>
<gene>
    <name evidence="1" type="ORF">GPUN_1544</name>
</gene>